<dbReference type="SUPFAM" id="SSF53649">
    <property type="entry name" value="Alkaline phosphatase-like"/>
    <property type="match status" value="1"/>
</dbReference>
<dbReference type="GO" id="GO:0009395">
    <property type="term" value="P:phospholipid catabolic process"/>
    <property type="evidence" value="ECO:0007669"/>
    <property type="project" value="TreeGrafter"/>
</dbReference>
<evidence type="ECO:0000256" key="1">
    <source>
        <dbReference type="ARBA" id="ARBA00022801"/>
    </source>
</evidence>
<evidence type="ECO:0000313" key="3">
    <source>
        <dbReference type="EMBL" id="AYV76805.1"/>
    </source>
</evidence>
<accession>A0A3G4ZPJ3</accession>
<protein>
    <submittedName>
        <fullName evidence="3">Phosphoesterase</fullName>
    </submittedName>
</protein>
<keyword evidence="1" id="KW-0378">Hydrolase</keyword>
<dbReference type="Pfam" id="PF04185">
    <property type="entry name" value="Phosphoesterase"/>
    <property type="match status" value="1"/>
</dbReference>
<reference evidence="3" key="1">
    <citation type="submission" date="2018-10" db="EMBL/GenBank/DDBJ databases">
        <title>Hidden diversity of soil giant viruses.</title>
        <authorList>
            <person name="Schulz F."/>
            <person name="Alteio L."/>
            <person name="Goudeau D."/>
            <person name="Ryan E.M."/>
            <person name="Malmstrom R.R."/>
            <person name="Blanchard J."/>
            <person name="Woyke T."/>
        </authorList>
    </citation>
    <scope>NUCLEOTIDE SEQUENCE</scope>
    <source>
        <strain evidence="3">BAV1</strain>
    </source>
</reference>
<dbReference type="EMBL" id="MK071998">
    <property type="protein sequence ID" value="AYV76805.1"/>
    <property type="molecule type" value="Genomic_DNA"/>
</dbReference>
<sequence>MSKHHSHSGQCKKQKRKDKKKVKKSCKKHNKRQKWMIIIYENDSQEVFLSSPNFANFAKKGTLFTGYEGVMHPSQPNYIALISGSNYNVTTDLSTDVIPKDAKTIVDLLEAHGYSWKAYAENYPTNPIPYLGDGSVNNWLNTGLDIGAFTSASIPHCYPDKPGLGQDVHYAYTRKHLPFISFDTIVKNPGRAKNLVNASTFSDDLLNDELPDFILYIPNMFNNCHDTQALFDLTTCKENMMGLGTADYCGEAFHNTFNLALNSKKLMKDRIVAVIGDEGTITIDNSTIGIFYGDNVKKNNIVPTVYNHYNLLRTIEDTMKIGTLGKNDSIAEPMKGWQKYN</sequence>
<dbReference type="GO" id="GO:0016788">
    <property type="term" value="F:hydrolase activity, acting on ester bonds"/>
    <property type="evidence" value="ECO:0007669"/>
    <property type="project" value="InterPro"/>
</dbReference>
<dbReference type="InterPro" id="IPR017850">
    <property type="entry name" value="Alkaline_phosphatase_core_sf"/>
</dbReference>
<gene>
    <name evidence="3" type="ORF">Barrevirus1_27</name>
</gene>
<organism evidence="3">
    <name type="scientific">Barrevirus sp</name>
    <dbReference type="NCBI Taxonomy" id="2487763"/>
    <lineage>
        <taxon>Viruses</taxon>
        <taxon>Varidnaviria</taxon>
        <taxon>Bamfordvirae</taxon>
        <taxon>Nucleocytoviricota</taxon>
        <taxon>Megaviricetes</taxon>
        <taxon>Imitervirales</taxon>
        <taxon>Mimiviridae</taxon>
        <taxon>Klosneuvirinae</taxon>
    </lineage>
</organism>
<dbReference type="InterPro" id="IPR007312">
    <property type="entry name" value="Phosphoesterase"/>
</dbReference>
<dbReference type="PANTHER" id="PTHR31956">
    <property type="entry name" value="NON-SPECIFIC PHOSPHOLIPASE C4-RELATED"/>
    <property type="match status" value="1"/>
</dbReference>
<name>A0A3G4ZPJ3_9VIRU</name>
<evidence type="ECO:0000256" key="2">
    <source>
        <dbReference type="SAM" id="MobiDB-lite"/>
    </source>
</evidence>
<proteinExistence type="predicted"/>
<dbReference type="PANTHER" id="PTHR31956:SF8">
    <property type="entry name" value="ACID PHOSPHATASE PHOA (AFU_ORTHOLOGUE AFUA_1G03570)"/>
    <property type="match status" value="1"/>
</dbReference>
<feature type="region of interest" description="Disordered" evidence="2">
    <location>
        <begin position="1"/>
        <end position="29"/>
    </location>
</feature>